<evidence type="ECO:0000256" key="1">
    <source>
        <dbReference type="SAM" id="Phobius"/>
    </source>
</evidence>
<reference evidence="2 3" key="1">
    <citation type="submission" date="2018-12" db="EMBL/GenBank/DDBJ databases">
        <title>Genome sequence from the cellulolytic species, Caldicellulosiruptor changbaiensis.</title>
        <authorList>
            <person name="Blumer-Schuette S.E."/>
            <person name="Mendoza C."/>
        </authorList>
    </citation>
    <scope>NUCLEOTIDE SEQUENCE [LARGE SCALE GENOMIC DNA]</scope>
    <source>
        <strain evidence="2 3">CBS-Z</strain>
    </source>
</reference>
<sequence>MKILDFLIRFLFTCCFIVLFNFLFEPYGLHIGFNIINLAVGTLIGFPGFTLLFILAFLFWK</sequence>
<evidence type="ECO:0000313" key="3">
    <source>
        <dbReference type="Proteomes" id="UP000282930"/>
    </source>
</evidence>
<gene>
    <name evidence="2" type="ORF">ELD05_08450</name>
</gene>
<keyword evidence="1" id="KW-1133">Transmembrane helix</keyword>
<keyword evidence="1" id="KW-0472">Membrane</keyword>
<dbReference type="Pfam" id="PF07441">
    <property type="entry name" value="BofA"/>
    <property type="match status" value="1"/>
</dbReference>
<dbReference type="AlphaFoldDB" id="A0A3T0D742"/>
<proteinExistence type="predicted"/>
<evidence type="ECO:0008006" key="4">
    <source>
        <dbReference type="Google" id="ProtNLM"/>
    </source>
</evidence>
<organism evidence="2 3">
    <name type="scientific">Caldicellulosiruptor changbaiensis</name>
    <dbReference type="NCBI Taxonomy" id="1222016"/>
    <lineage>
        <taxon>Bacteria</taxon>
        <taxon>Bacillati</taxon>
        <taxon>Bacillota</taxon>
        <taxon>Bacillota incertae sedis</taxon>
        <taxon>Caldicellulosiruptorales</taxon>
        <taxon>Caldicellulosiruptoraceae</taxon>
        <taxon>Caldicellulosiruptor</taxon>
    </lineage>
</organism>
<feature type="transmembrane region" description="Helical" evidence="1">
    <location>
        <begin position="36"/>
        <end position="60"/>
    </location>
</feature>
<dbReference type="InterPro" id="IPR010001">
    <property type="entry name" value="BofA"/>
</dbReference>
<dbReference type="Proteomes" id="UP000282930">
    <property type="component" value="Chromosome"/>
</dbReference>
<keyword evidence="1" id="KW-0812">Transmembrane</keyword>
<feature type="transmembrane region" description="Helical" evidence="1">
    <location>
        <begin position="6"/>
        <end position="24"/>
    </location>
</feature>
<name>A0A3T0D742_9FIRM</name>
<dbReference type="EMBL" id="CP034791">
    <property type="protein sequence ID" value="AZT90672.1"/>
    <property type="molecule type" value="Genomic_DNA"/>
</dbReference>
<accession>A0A3T0D742</accession>
<keyword evidence="3" id="KW-1185">Reference proteome</keyword>
<evidence type="ECO:0000313" key="2">
    <source>
        <dbReference type="EMBL" id="AZT90672.1"/>
    </source>
</evidence>
<protein>
    <recommendedName>
        <fullName evidence="4">Pro-sigmaK processing inhibitor BofA</fullName>
    </recommendedName>
</protein>
<dbReference type="RefSeq" id="WP_127352082.1">
    <property type="nucleotide sequence ID" value="NZ_CP034791.1"/>
</dbReference>
<dbReference type="KEGG" id="ccha:ELD05_08450"/>